<dbReference type="InterPro" id="IPR029787">
    <property type="entry name" value="Nucleotide_cyclase"/>
</dbReference>
<dbReference type="Gene3D" id="3.30.70.270">
    <property type="match status" value="1"/>
</dbReference>
<keyword evidence="4" id="KW-0812">Transmembrane</keyword>
<evidence type="ECO:0000256" key="3">
    <source>
        <dbReference type="ARBA" id="ARBA00034247"/>
    </source>
</evidence>
<dbReference type="EC" id="2.7.7.65" evidence="2"/>
<sequence>MELLFCSPLFLGIIFLNMEFDAAEHVFAYLQQYESMQLDDLVFSLMFILPLYLLIFALRRKREIEMLVSQAGTDSLTGILNRRRAVEILTNEVRRSHRSDSPLALIVFDIDHFKLINDTYGHPAGDRVLQQLIRSISQFVRSYDYLARIGGEEFMIIVTETDGSVATNIADRLRLQVETESFGLDRAVTASFGVSQLRKGESYSDLMHRTDERLYWAKNEGRNRVVGPSAGKS</sequence>
<protein>
    <recommendedName>
        <fullName evidence="2">diguanylate cyclase</fullName>
        <ecNumber evidence="2">2.7.7.65</ecNumber>
    </recommendedName>
</protein>
<evidence type="ECO:0000256" key="2">
    <source>
        <dbReference type="ARBA" id="ARBA00012528"/>
    </source>
</evidence>
<dbReference type="FunFam" id="3.30.70.270:FF:000001">
    <property type="entry name" value="Diguanylate cyclase domain protein"/>
    <property type="match status" value="1"/>
</dbReference>
<comment type="catalytic activity">
    <reaction evidence="3">
        <text>2 GTP = 3',3'-c-di-GMP + 2 diphosphate</text>
        <dbReference type="Rhea" id="RHEA:24898"/>
        <dbReference type="ChEBI" id="CHEBI:33019"/>
        <dbReference type="ChEBI" id="CHEBI:37565"/>
        <dbReference type="ChEBI" id="CHEBI:58805"/>
        <dbReference type="EC" id="2.7.7.65"/>
    </reaction>
</comment>
<proteinExistence type="predicted"/>
<dbReference type="InterPro" id="IPR050469">
    <property type="entry name" value="Diguanylate_Cyclase"/>
</dbReference>
<dbReference type="NCBIfam" id="TIGR00254">
    <property type="entry name" value="GGDEF"/>
    <property type="match status" value="1"/>
</dbReference>
<dbReference type="CDD" id="cd01949">
    <property type="entry name" value="GGDEF"/>
    <property type="match status" value="1"/>
</dbReference>
<feature type="domain" description="GGDEF" evidence="5">
    <location>
        <begin position="101"/>
        <end position="230"/>
    </location>
</feature>
<dbReference type="AlphaFoldDB" id="A0A8J7FFB6"/>
<evidence type="ECO:0000313" key="6">
    <source>
        <dbReference type="EMBL" id="MBE9398571.1"/>
    </source>
</evidence>
<keyword evidence="4" id="KW-0472">Membrane</keyword>
<dbReference type="RefSeq" id="WP_193954204.1">
    <property type="nucleotide sequence ID" value="NZ_JADEYS010000016.1"/>
</dbReference>
<keyword evidence="4" id="KW-1133">Transmembrane helix</keyword>
<evidence type="ECO:0000256" key="1">
    <source>
        <dbReference type="ARBA" id="ARBA00001946"/>
    </source>
</evidence>
<dbReference type="InterPro" id="IPR043128">
    <property type="entry name" value="Rev_trsase/Diguanyl_cyclase"/>
</dbReference>
<feature type="transmembrane region" description="Helical" evidence="4">
    <location>
        <begin position="41"/>
        <end position="58"/>
    </location>
</feature>
<dbReference type="PROSITE" id="PS50887">
    <property type="entry name" value="GGDEF"/>
    <property type="match status" value="1"/>
</dbReference>
<comment type="cofactor">
    <cofactor evidence="1">
        <name>Mg(2+)</name>
        <dbReference type="ChEBI" id="CHEBI:18420"/>
    </cofactor>
</comment>
<dbReference type="SMART" id="SM00267">
    <property type="entry name" value="GGDEF"/>
    <property type="match status" value="1"/>
</dbReference>
<evidence type="ECO:0000259" key="5">
    <source>
        <dbReference type="PROSITE" id="PS50887"/>
    </source>
</evidence>
<name>A0A8J7FFB6_9GAMM</name>
<dbReference type="SUPFAM" id="SSF55073">
    <property type="entry name" value="Nucleotide cyclase"/>
    <property type="match status" value="1"/>
</dbReference>
<dbReference type="InterPro" id="IPR000160">
    <property type="entry name" value="GGDEF_dom"/>
</dbReference>
<dbReference type="PANTHER" id="PTHR45138">
    <property type="entry name" value="REGULATORY COMPONENTS OF SENSORY TRANSDUCTION SYSTEM"/>
    <property type="match status" value="1"/>
</dbReference>
<evidence type="ECO:0000256" key="4">
    <source>
        <dbReference type="SAM" id="Phobius"/>
    </source>
</evidence>
<gene>
    <name evidence="6" type="ORF">IOQ59_15040</name>
</gene>
<comment type="caution">
    <text evidence="6">The sequence shown here is derived from an EMBL/GenBank/DDBJ whole genome shotgun (WGS) entry which is preliminary data.</text>
</comment>
<evidence type="ECO:0000313" key="7">
    <source>
        <dbReference type="Proteomes" id="UP000640333"/>
    </source>
</evidence>
<dbReference type="GO" id="GO:0052621">
    <property type="term" value="F:diguanylate cyclase activity"/>
    <property type="evidence" value="ECO:0007669"/>
    <property type="project" value="UniProtKB-EC"/>
</dbReference>
<organism evidence="6 7">
    <name type="scientific">Pontibacterium sinense</name>
    <dbReference type="NCBI Taxonomy" id="2781979"/>
    <lineage>
        <taxon>Bacteria</taxon>
        <taxon>Pseudomonadati</taxon>
        <taxon>Pseudomonadota</taxon>
        <taxon>Gammaproteobacteria</taxon>
        <taxon>Oceanospirillales</taxon>
        <taxon>Oceanospirillaceae</taxon>
        <taxon>Pontibacterium</taxon>
    </lineage>
</organism>
<dbReference type="PANTHER" id="PTHR45138:SF9">
    <property type="entry name" value="DIGUANYLATE CYCLASE DGCM-RELATED"/>
    <property type="match status" value="1"/>
</dbReference>
<dbReference type="EMBL" id="JADEYS010000016">
    <property type="protein sequence ID" value="MBE9398571.1"/>
    <property type="molecule type" value="Genomic_DNA"/>
</dbReference>
<reference evidence="6" key="1">
    <citation type="submission" date="2020-10" db="EMBL/GenBank/DDBJ databases">
        <title>Bacterium isolated from coastal waters sediment.</title>
        <authorList>
            <person name="Chen R.-J."/>
            <person name="Lu D.-C."/>
            <person name="Zhu K.-L."/>
            <person name="Du Z.-J."/>
        </authorList>
    </citation>
    <scope>NUCLEOTIDE SEQUENCE</scope>
    <source>
        <strain evidence="6">N1Y112</strain>
    </source>
</reference>
<dbReference type="Pfam" id="PF00990">
    <property type="entry name" value="GGDEF"/>
    <property type="match status" value="1"/>
</dbReference>
<accession>A0A8J7FFB6</accession>
<dbReference type="Proteomes" id="UP000640333">
    <property type="component" value="Unassembled WGS sequence"/>
</dbReference>
<keyword evidence="7" id="KW-1185">Reference proteome</keyword>